<dbReference type="SUPFAM" id="SSF46689">
    <property type="entry name" value="Homeodomain-like"/>
    <property type="match status" value="1"/>
</dbReference>
<evidence type="ECO:0000256" key="1">
    <source>
        <dbReference type="ARBA" id="ARBA00009964"/>
    </source>
</evidence>
<dbReference type="Pfam" id="PF01527">
    <property type="entry name" value="HTH_Tnp_1"/>
    <property type="match status" value="1"/>
</dbReference>
<evidence type="ECO:0000313" key="4">
    <source>
        <dbReference type="Proteomes" id="UP000306973"/>
    </source>
</evidence>
<dbReference type="GO" id="GO:0004803">
    <property type="term" value="F:transposase activity"/>
    <property type="evidence" value="ECO:0007669"/>
    <property type="project" value="InterPro"/>
</dbReference>
<sequence>MINVRYPAERKEAILKKMAPPMSMTIPELAEQEGITATTLYNWRKQARARGQVLPSRSTKPDHWTSQEKFQIVLETAPMNEAELSAYCRERGLYPEQVEAWRDACMNANDDAAAQAKQLRQARKAEQKRLSKLERELHCKNKALAETAALLALSKNCLGWGTLLSGQKLGGCLYSAWAPEAQPIAFWWSVPGKKRGSGGVLDLTVVTPVSGDPRENARQTALRRGL</sequence>
<dbReference type="EMBL" id="VBUI01000039">
    <property type="protein sequence ID" value="TLF45905.1"/>
    <property type="molecule type" value="Genomic_DNA"/>
</dbReference>
<comment type="similarity">
    <text evidence="1">Belongs to the transposase 8 family.</text>
</comment>
<dbReference type="OrthoDB" id="9813126at2"/>
<keyword evidence="4" id="KW-1185">Reference proteome</keyword>
<feature type="coiled-coil region" evidence="2">
    <location>
        <begin position="109"/>
        <end position="143"/>
    </location>
</feature>
<name>A0A5R8M8S6_9GAMM</name>
<reference evidence="3 4" key="1">
    <citation type="journal article" date="2007" name="Int. J. Syst. Evol. Microbiol.">
        <title>Halomonas saccharevitans sp. nov., Halomonas arcis sp. nov. and Halomonas subterranea sp. nov., halophilic bacteria isolated from hypersaline environments of China.</title>
        <authorList>
            <person name="Xu X.W."/>
            <person name="Wu Y.H."/>
            <person name="Zhou Z."/>
            <person name="Wang C.S."/>
            <person name="Zhou Y.G."/>
            <person name="Zhang H.B."/>
            <person name="Wang Y."/>
            <person name="Wu M."/>
        </authorList>
    </citation>
    <scope>NUCLEOTIDE SEQUENCE [LARGE SCALE GENOMIC DNA]</scope>
    <source>
        <strain evidence="3 4">TBZ3</strain>
    </source>
</reference>
<dbReference type="GO" id="GO:0003677">
    <property type="term" value="F:DNA binding"/>
    <property type="evidence" value="ECO:0007669"/>
    <property type="project" value="InterPro"/>
</dbReference>
<dbReference type="InterPro" id="IPR002514">
    <property type="entry name" value="Transposase_8"/>
</dbReference>
<dbReference type="RefSeq" id="WP_138182825.1">
    <property type="nucleotide sequence ID" value="NZ_VBUI01000039.1"/>
</dbReference>
<comment type="caution">
    <text evidence="3">The sequence shown here is derived from an EMBL/GenBank/DDBJ whole genome shotgun (WGS) entry which is preliminary data.</text>
</comment>
<dbReference type="Proteomes" id="UP000306973">
    <property type="component" value="Unassembled WGS sequence"/>
</dbReference>
<keyword evidence="2" id="KW-0175">Coiled coil</keyword>
<dbReference type="GO" id="GO:0006313">
    <property type="term" value="P:DNA transposition"/>
    <property type="evidence" value="ECO:0007669"/>
    <property type="project" value="InterPro"/>
</dbReference>
<dbReference type="InterPro" id="IPR009057">
    <property type="entry name" value="Homeodomain-like_sf"/>
</dbReference>
<gene>
    <name evidence="3" type="ORF">FEI13_17675</name>
</gene>
<evidence type="ECO:0000256" key="2">
    <source>
        <dbReference type="SAM" id="Coils"/>
    </source>
</evidence>
<organism evidence="3 4">
    <name type="scientific">Halomonas urmiana</name>
    <dbReference type="NCBI Taxonomy" id="490901"/>
    <lineage>
        <taxon>Bacteria</taxon>
        <taxon>Pseudomonadati</taxon>
        <taxon>Pseudomonadota</taxon>
        <taxon>Gammaproteobacteria</taxon>
        <taxon>Oceanospirillales</taxon>
        <taxon>Halomonadaceae</taxon>
        <taxon>Halomonas</taxon>
    </lineage>
</organism>
<dbReference type="AlphaFoldDB" id="A0A5R8M8S6"/>
<proteinExistence type="inferred from homology"/>
<protein>
    <recommendedName>
        <fullName evidence="5">Transposase</fullName>
    </recommendedName>
</protein>
<accession>A0A5R8M8S6</accession>
<evidence type="ECO:0000313" key="3">
    <source>
        <dbReference type="EMBL" id="TLF45905.1"/>
    </source>
</evidence>
<evidence type="ECO:0008006" key="5">
    <source>
        <dbReference type="Google" id="ProtNLM"/>
    </source>
</evidence>